<dbReference type="InParanoid" id="A0A2P5C1A0"/>
<sequence>MERALVGSAISTGSESEFVKIGFSLLALFDLKLRNRGLKQEGCKQEGSTQTGNLQAGVVEAYEDPHHCKTPLTSKKTSRSRNGNKGLEEKDGPTNPICLSQSELSPTS</sequence>
<feature type="compositionally biased region" description="Polar residues" evidence="1">
    <location>
        <begin position="71"/>
        <end position="83"/>
    </location>
</feature>
<organism evidence="2 3">
    <name type="scientific">Trema orientale</name>
    <name type="common">Charcoal tree</name>
    <name type="synonym">Celtis orientalis</name>
    <dbReference type="NCBI Taxonomy" id="63057"/>
    <lineage>
        <taxon>Eukaryota</taxon>
        <taxon>Viridiplantae</taxon>
        <taxon>Streptophyta</taxon>
        <taxon>Embryophyta</taxon>
        <taxon>Tracheophyta</taxon>
        <taxon>Spermatophyta</taxon>
        <taxon>Magnoliopsida</taxon>
        <taxon>eudicotyledons</taxon>
        <taxon>Gunneridae</taxon>
        <taxon>Pentapetalae</taxon>
        <taxon>rosids</taxon>
        <taxon>fabids</taxon>
        <taxon>Rosales</taxon>
        <taxon>Cannabaceae</taxon>
        <taxon>Trema</taxon>
    </lineage>
</organism>
<dbReference type="OrthoDB" id="10320435at2759"/>
<dbReference type="EMBL" id="JXTC01000427">
    <property type="protein sequence ID" value="PON54827.1"/>
    <property type="molecule type" value="Genomic_DNA"/>
</dbReference>
<feature type="region of interest" description="Disordered" evidence="1">
    <location>
        <begin position="40"/>
        <end position="108"/>
    </location>
</feature>
<dbReference type="AlphaFoldDB" id="A0A2P5C1A0"/>
<feature type="non-terminal residue" evidence="2">
    <location>
        <position position="108"/>
    </location>
</feature>
<evidence type="ECO:0000256" key="1">
    <source>
        <dbReference type="SAM" id="MobiDB-lite"/>
    </source>
</evidence>
<comment type="caution">
    <text evidence="2">The sequence shown here is derived from an EMBL/GenBank/DDBJ whole genome shotgun (WGS) entry which is preliminary data.</text>
</comment>
<proteinExistence type="predicted"/>
<protein>
    <submittedName>
        <fullName evidence="2">Uncharacterized protein</fullName>
    </submittedName>
</protein>
<gene>
    <name evidence="2" type="ORF">TorRG33x02_301480</name>
</gene>
<evidence type="ECO:0000313" key="2">
    <source>
        <dbReference type="EMBL" id="PON54827.1"/>
    </source>
</evidence>
<name>A0A2P5C1A0_TREOI</name>
<reference evidence="3" key="1">
    <citation type="submission" date="2016-06" db="EMBL/GenBank/DDBJ databases">
        <title>Parallel loss of symbiosis genes in relatives of nitrogen-fixing non-legume Parasponia.</title>
        <authorList>
            <person name="Van Velzen R."/>
            <person name="Holmer R."/>
            <person name="Bu F."/>
            <person name="Rutten L."/>
            <person name="Van Zeijl A."/>
            <person name="Liu W."/>
            <person name="Santuari L."/>
            <person name="Cao Q."/>
            <person name="Sharma T."/>
            <person name="Shen D."/>
            <person name="Roswanjaya Y."/>
            <person name="Wardhani T."/>
            <person name="Kalhor M.S."/>
            <person name="Jansen J."/>
            <person name="Van den Hoogen J."/>
            <person name="Gungor B."/>
            <person name="Hartog M."/>
            <person name="Hontelez J."/>
            <person name="Verver J."/>
            <person name="Yang W.-C."/>
            <person name="Schijlen E."/>
            <person name="Repin R."/>
            <person name="Schilthuizen M."/>
            <person name="Schranz E."/>
            <person name="Heidstra R."/>
            <person name="Miyata K."/>
            <person name="Fedorova E."/>
            <person name="Kohlen W."/>
            <person name="Bisseling T."/>
            <person name="Smit S."/>
            <person name="Geurts R."/>
        </authorList>
    </citation>
    <scope>NUCLEOTIDE SEQUENCE [LARGE SCALE GENOMIC DNA]</scope>
    <source>
        <strain evidence="3">cv. RG33-2</strain>
    </source>
</reference>
<evidence type="ECO:0000313" key="3">
    <source>
        <dbReference type="Proteomes" id="UP000237000"/>
    </source>
</evidence>
<keyword evidence="3" id="KW-1185">Reference proteome</keyword>
<accession>A0A2P5C1A0</accession>
<dbReference type="Proteomes" id="UP000237000">
    <property type="component" value="Unassembled WGS sequence"/>
</dbReference>
<feature type="compositionally biased region" description="Polar residues" evidence="1">
    <location>
        <begin position="97"/>
        <end position="108"/>
    </location>
</feature>